<proteinExistence type="predicted"/>
<dbReference type="PROSITE" id="PS50076">
    <property type="entry name" value="DNAJ_2"/>
    <property type="match status" value="1"/>
</dbReference>
<dbReference type="OrthoDB" id="110024at2759"/>
<name>A0A8C5QGV3_9ANUR</name>
<dbReference type="Gene3D" id="1.10.287.110">
    <property type="entry name" value="DnaJ domain"/>
    <property type="match status" value="1"/>
</dbReference>
<feature type="domain" description="J" evidence="4">
    <location>
        <begin position="16"/>
        <end position="83"/>
    </location>
</feature>
<dbReference type="InterPro" id="IPR056453">
    <property type="entry name" value="HTH_DNAJC9"/>
</dbReference>
<gene>
    <name evidence="5" type="primary">DNAJC9</name>
</gene>
<reference evidence="5" key="2">
    <citation type="submission" date="2025-09" db="UniProtKB">
        <authorList>
            <consortium name="Ensembl"/>
        </authorList>
    </citation>
    <scope>IDENTIFICATION</scope>
</reference>
<dbReference type="SUPFAM" id="SSF46565">
    <property type="entry name" value="Chaperone J-domain"/>
    <property type="match status" value="1"/>
</dbReference>
<dbReference type="AlphaFoldDB" id="A0A8C5QGV3"/>
<reference evidence="5" key="1">
    <citation type="submission" date="2025-08" db="UniProtKB">
        <authorList>
            <consortium name="Ensembl"/>
        </authorList>
    </citation>
    <scope>IDENTIFICATION</scope>
</reference>
<dbReference type="GeneTree" id="ENSGT00390000014549"/>
<dbReference type="FunFam" id="1.10.287.110:FF:000035">
    <property type="entry name" value="DnaJ homolog subfamily C member 9"/>
    <property type="match status" value="1"/>
</dbReference>
<dbReference type="PROSITE" id="PS00636">
    <property type="entry name" value="DNAJ_1"/>
    <property type="match status" value="1"/>
</dbReference>
<keyword evidence="1" id="KW-0597">Phosphoprotein</keyword>
<dbReference type="Pfam" id="PF00226">
    <property type="entry name" value="DnaJ"/>
    <property type="match status" value="1"/>
</dbReference>
<dbReference type="GO" id="GO:0005634">
    <property type="term" value="C:nucleus"/>
    <property type="evidence" value="ECO:0007669"/>
    <property type="project" value="TreeGrafter"/>
</dbReference>
<evidence type="ECO:0000256" key="2">
    <source>
        <dbReference type="ARBA" id="ARBA00054761"/>
    </source>
</evidence>
<keyword evidence="6" id="KW-1185">Reference proteome</keyword>
<dbReference type="PANTHER" id="PTHR44144:SF1">
    <property type="entry name" value="DNAJ HOMOLOG SUBFAMILY C MEMBER 9"/>
    <property type="match status" value="1"/>
</dbReference>
<protein>
    <recommendedName>
        <fullName evidence="3">DnaJ homolog subfamily C member 9</fullName>
    </recommendedName>
</protein>
<evidence type="ECO:0000256" key="1">
    <source>
        <dbReference type="ARBA" id="ARBA00022553"/>
    </source>
</evidence>
<dbReference type="InterPro" id="IPR001623">
    <property type="entry name" value="DnaJ_domain"/>
</dbReference>
<dbReference type="GO" id="GO:0031072">
    <property type="term" value="F:heat shock protein binding"/>
    <property type="evidence" value="ECO:0007669"/>
    <property type="project" value="TreeGrafter"/>
</dbReference>
<evidence type="ECO:0000259" key="4">
    <source>
        <dbReference type="PROSITE" id="PS50076"/>
    </source>
</evidence>
<organism evidence="5 6">
    <name type="scientific">Leptobrachium leishanense</name>
    <name type="common">Leishan spiny toad</name>
    <dbReference type="NCBI Taxonomy" id="445787"/>
    <lineage>
        <taxon>Eukaryota</taxon>
        <taxon>Metazoa</taxon>
        <taxon>Chordata</taxon>
        <taxon>Craniata</taxon>
        <taxon>Vertebrata</taxon>
        <taxon>Euteleostomi</taxon>
        <taxon>Amphibia</taxon>
        <taxon>Batrachia</taxon>
        <taxon>Anura</taxon>
        <taxon>Pelobatoidea</taxon>
        <taxon>Megophryidae</taxon>
        <taxon>Leptobrachium</taxon>
    </lineage>
</organism>
<dbReference type="InterPro" id="IPR036869">
    <property type="entry name" value="J_dom_sf"/>
</dbReference>
<dbReference type="Ensembl" id="ENSLLET00000037767.1">
    <property type="protein sequence ID" value="ENSLLEP00000036364.1"/>
    <property type="gene ID" value="ENSLLEG00000022995.1"/>
</dbReference>
<dbReference type="InterPro" id="IPR018253">
    <property type="entry name" value="DnaJ_domain_CS"/>
</dbReference>
<evidence type="ECO:0000313" key="6">
    <source>
        <dbReference type="Proteomes" id="UP000694569"/>
    </source>
</evidence>
<dbReference type="PRINTS" id="PR00625">
    <property type="entry name" value="JDOMAIN"/>
</dbReference>
<dbReference type="PANTHER" id="PTHR44144">
    <property type="entry name" value="DNAJ HOMOLOG SUBFAMILY C MEMBER 9"/>
    <property type="match status" value="1"/>
</dbReference>
<evidence type="ECO:0000313" key="5">
    <source>
        <dbReference type="Ensembl" id="ENSLLEP00000036364.1"/>
    </source>
</evidence>
<dbReference type="SMART" id="SM00271">
    <property type="entry name" value="DnaJ"/>
    <property type="match status" value="1"/>
</dbReference>
<sequence>MPGLLESCQDLFGSSDLYKVLRIRTEAKEGEIRRGYHKVSLLVHPDRVPDEEKEQATLKFQILGKVYAVLSDQEQRALYDEQGIVDEEADSVSQDRNWEEYWRLLFNKVTMADITSYKEKYQGSEEEKAEVLQAYMDFQGDMGEIMNSVPCAEYSDEQRIREIIETAIKGKQAPSFEAFVKESKKKRAQRQKRGHEEAKEAEIMAKELNLGEGADDLKGLILRKQQERASNMDDFLAHMEAKYCTTSSKVGKKQPKKKK</sequence>
<dbReference type="Pfam" id="PF23302">
    <property type="entry name" value="HTH_DNAJC9"/>
    <property type="match status" value="1"/>
</dbReference>
<dbReference type="InterPro" id="IPR052594">
    <property type="entry name" value="J_domain-containing_protein"/>
</dbReference>
<comment type="function">
    <text evidence="2">Acts as a dual histone chaperone and heat shock co-chaperone. As a histone chaperone, forms a co-chaperone complex with MCM2 and histone H3-H4 heterodimers; and may thereby assist MCM2 in histone H3-H4 heterodimer recognition and facilitate the assembly of histones into nucleosomes. May also act as a histone co-chaperone together with TONSL. May recruit histone chaperones ASF1A, NASP and SPT2 to histone H3-H4 heterodimers. Also plays a role as co-chaperone of the HSP70 family of molecular chaperone proteins, such as HSPA1A, HSPA1B and HSPA8. As a co-chaperone, may play a role in the recruitment of HSP70-type molecular chaperone machinery to histone H3-H4 substrates, thereby maintaining the histone structural integrity. Exhibits activity to assemble histones onto DNA in vitro.</text>
</comment>
<dbReference type="GO" id="GO:0005737">
    <property type="term" value="C:cytoplasm"/>
    <property type="evidence" value="ECO:0007669"/>
    <property type="project" value="TreeGrafter"/>
</dbReference>
<evidence type="ECO:0000256" key="3">
    <source>
        <dbReference type="ARBA" id="ARBA00071610"/>
    </source>
</evidence>
<dbReference type="Proteomes" id="UP000694569">
    <property type="component" value="Unplaced"/>
</dbReference>
<accession>A0A8C5QGV3</accession>
<dbReference type="CDD" id="cd06257">
    <property type="entry name" value="DnaJ"/>
    <property type="match status" value="1"/>
</dbReference>